<feature type="repeat" description="ANK" evidence="4">
    <location>
        <begin position="802"/>
        <end position="834"/>
    </location>
</feature>
<keyword evidence="2 5" id="KW-0863">Zinc-finger</keyword>
<dbReference type="InterPro" id="IPR002110">
    <property type="entry name" value="Ankyrin_rpt"/>
</dbReference>
<sequence length="1017" mass="114106">MSAGVDFVQYFKDIPNSFDDVSCPLNQFETFSDRPELHQTLAHAELIVCRIRAYYNLIQEICSQSVNTGEAFSSSLFKLAKCIGLGFDQKQLWTSNTNLTSEWDQSNAEKILNHAANLMNLFAKKTRKLATKISDIENILTKSNDNLNKLHDLRSNFQSAHENLESAINRAASANPVRSVDLHTFDNQVKKAQEVYQTSATLYLSHIRQIIGPNYIVSYLRLIILALSVQQSYSEQVNSIFNISNKTNTLTSSMLVSELKNLVANIEKKSAVDVSSDTKAAKTSFGTKKDTADLNNSLNTRLEGYLFKRSGKKGWRTWVRRWFRVNDNQLMYCKRFPGLTSTDLQSASDAVLTELNQKVNMSTSSANRLTNGPSVNTQPENNFLTQLTSQAAPQWIILENNLRFCTARVVQPNKRLTTGDKQMNLLHHITDRRFVFELVSSGHKTYYLQAGSADELNLWVNTLRSGFHDLCQTDLQRITNDSLNLSRSRSPTQISLDFSNSPSVSSASGFLTSRTNDPCAQASQSSLPDYDALKNKSGVLLWREPDLAGNRFCADCGDGDAKWASINLGVTLCTLCAAVHRSLGVHISKVRSLTLDNWQPELLHVMLNLGNKFVNEIFEANRNIYTASEFPRISTTTPFEQRKAFIEAKWVRLKFARLPIPSRGASDSTEATRWIKQLYDNWIQARAETRYNFPELICHPVSSSSLASIPESNSLDKKLNRHNAYRYAILDQLINVIKTLYEKHKLNTKSRSKTLFHSAEQKKAAENLVCFGARLGCPLLILSGLAGGATPEVKMKLGESSVSYPALILASRIGSIAASEFLLLNGADIDVKDDHGRTALHHACRFGRVHLVCLLLRRRANQMISDDDGKLPLDFALELANADIVTLLRLQRLNDTAKNSDMALNDETVSDVFHDFTSRTYYLNCDDYNDDGANDDDDTVRLSRELYDPSFSKYTTDRVVKIRPNYQVDSSTLPNTDNNNGKSSNDGVLIISPTVTIKAKISPVSTAVDVRRRRDRK</sequence>
<evidence type="ECO:0000256" key="2">
    <source>
        <dbReference type="ARBA" id="ARBA00022771"/>
    </source>
</evidence>
<dbReference type="InterPro" id="IPR037278">
    <property type="entry name" value="ARFGAP/RecO"/>
</dbReference>
<dbReference type="InterPro" id="IPR045258">
    <property type="entry name" value="ACAP1/2/3-like"/>
</dbReference>
<evidence type="ECO:0000256" key="1">
    <source>
        <dbReference type="ARBA" id="ARBA00022723"/>
    </source>
</evidence>
<dbReference type="Gene3D" id="1.25.40.20">
    <property type="entry name" value="Ankyrin repeat-containing domain"/>
    <property type="match status" value="1"/>
</dbReference>
<dbReference type="SUPFAM" id="SSF57863">
    <property type="entry name" value="ArfGap/RecO-like zinc finger"/>
    <property type="match status" value="1"/>
</dbReference>
<dbReference type="InterPro" id="IPR027267">
    <property type="entry name" value="AH/BAR_dom_sf"/>
</dbReference>
<dbReference type="Pfam" id="PF12796">
    <property type="entry name" value="Ank_2"/>
    <property type="match status" value="1"/>
</dbReference>
<keyword evidence="1" id="KW-0479">Metal-binding</keyword>
<evidence type="ECO:0000256" key="3">
    <source>
        <dbReference type="ARBA" id="ARBA00022833"/>
    </source>
</evidence>
<evidence type="ECO:0000313" key="10">
    <source>
        <dbReference type="WBParaSite" id="TREG1_88420.1"/>
    </source>
</evidence>
<dbReference type="SMART" id="SM00233">
    <property type="entry name" value="PH"/>
    <property type="match status" value="1"/>
</dbReference>
<evidence type="ECO:0000313" key="9">
    <source>
        <dbReference type="Proteomes" id="UP000050795"/>
    </source>
</evidence>
<dbReference type="SMART" id="SM00248">
    <property type="entry name" value="ANK"/>
    <property type="match status" value="3"/>
</dbReference>
<dbReference type="PROSITE" id="PS50115">
    <property type="entry name" value="ARFGAP"/>
    <property type="match status" value="1"/>
</dbReference>
<dbReference type="Gene3D" id="1.20.1270.60">
    <property type="entry name" value="Arfaptin homology (AH) domain/BAR domain"/>
    <property type="match status" value="1"/>
</dbReference>
<dbReference type="PROSITE" id="PS50297">
    <property type="entry name" value="ANK_REP_REGION"/>
    <property type="match status" value="1"/>
</dbReference>
<accession>A0AA85KAI1</accession>
<evidence type="ECO:0000256" key="4">
    <source>
        <dbReference type="PROSITE-ProRule" id="PRU00023"/>
    </source>
</evidence>
<feature type="repeat" description="ANK" evidence="4">
    <location>
        <begin position="835"/>
        <end position="867"/>
    </location>
</feature>
<dbReference type="InterPro" id="IPR011993">
    <property type="entry name" value="PH-like_dom_sf"/>
</dbReference>
<organism evidence="9 10">
    <name type="scientific">Trichobilharzia regenti</name>
    <name type="common">Nasal bird schistosome</name>
    <dbReference type="NCBI Taxonomy" id="157069"/>
    <lineage>
        <taxon>Eukaryota</taxon>
        <taxon>Metazoa</taxon>
        <taxon>Spiralia</taxon>
        <taxon>Lophotrochozoa</taxon>
        <taxon>Platyhelminthes</taxon>
        <taxon>Trematoda</taxon>
        <taxon>Digenea</taxon>
        <taxon>Strigeidida</taxon>
        <taxon>Schistosomatoidea</taxon>
        <taxon>Schistosomatidae</taxon>
        <taxon>Trichobilharzia</taxon>
    </lineage>
</organism>
<dbReference type="SUPFAM" id="SSF103657">
    <property type="entry name" value="BAR/IMD domain-like"/>
    <property type="match status" value="1"/>
</dbReference>
<feature type="domain" description="PH" evidence="7">
    <location>
        <begin position="299"/>
        <end position="468"/>
    </location>
</feature>
<dbReference type="InterPro" id="IPR001849">
    <property type="entry name" value="PH_domain"/>
</dbReference>
<dbReference type="PROSITE" id="PS50088">
    <property type="entry name" value="ANK_REPEAT"/>
    <property type="match status" value="2"/>
</dbReference>
<feature type="compositionally biased region" description="Polar residues" evidence="6">
    <location>
        <begin position="968"/>
        <end position="986"/>
    </location>
</feature>
<dbReference type="PANTHER" id="PTHR23180">
    <property type="entry name" value="CENTAURIN/ARF"/>
    <property type="match status" value="1"/>
</dbReference>
<dbReference type="Gene3D" id="2.30.29.30">
    <property type="entry name" value="Pleckstrin-homology domain (PH domain)/Phosphotyrosine-binding domain (PTB)"/>
    <property type="match status" value="1"/>
</dbReference>
<evidence type="ECO:0000256" key="5">
    <source>
        <dbReference type="PROSITE-ProRule" id="PRU00288"/>
    </source>
</evidence>
<dbReference type="Proteomes" id="UP000050795">
    <property type="component" value="Unassembled WGS sequence"/>
</dbReference>
<dbReference type="InterPro" id="IPR036770">
    <property type="entry name" value="Ankyrin_rpt-contain_sf"/>
</dbReference>
<reference evidence="9" key="1">
    <citation type="submission" date="2022-06" db="EMBL/GenBank/DDBJ databases">
        <authorList>
            <person name="Berger JAMES D."/>
            <person name="Berger JAMES D."/>
        </authorList>
    </citation>
    <scope>NUCLEOTIDE SEQUENCE [LARGE SCALE GENOMIC DNA]</scope>
</reference>
<dbReference type="AlphaFoldDB" id="A0AA85KAI1"/>
<dbReference type="WBParaSite" id="TREG1_88420.1">
    <property type="protein sequence ID" value="TREG1_88420.1"/>
    <property type="gene ID" value="TREG1_88420"/>
</dbReference>
<dbReference type="Gene3D" id="1.10.220.150">
    <property type="entry name" value="Arf GTPase activating protein"/>
    <property type="match status" value="1"/>
</dbReference>
<name>A0AA85KAI1_TRIRE</name>
<dbReference type="PRINTS" id="PR00405">
    <property type="entry name" value="REVINTRACTNG"/>
</dbReference>
<dbReference type="Pfam" id="PF01412">
    <property type="entry name" value="ArfGap"/>
    <property type="match status" value="1"/>
</dbReference>
<dbReference type="SUPFAM" id="SSF48403">
    <property type="entry name" value="Ankyrin repeat"/>
    <property type="match status" value="1"/>
</dbReference>
<keyword evidence="3" id="KW-0862">Zinc</keyword>
<keyword evidence="9" id="KW-1185">Reference proteome</keyword>
<dbReference type="SMART" id="SM00105">
    <property type="entry name" value="ArfGap"/>
    <property type="match status" value="1"/>
</dbReference>
<dbReference type="GO" id="GO:0008270">
    <property type="term" value="F:zinc ion binding"/>
    <property type="evidence" value="ECO:0007669"/>
    <property type="project" value="UniProtKB-KW"/>
</dbReference>
<dbReference type="PANTHER" id="PTHR23180:SF160">
    <property type="entry name" value="ADP-RIBOSYLATION FACTOR GTPASE-ACTIVATING PROTEIN EFFECTOR PROTEIN 1"/>
    <property type="match status" value="1"/>
</dbReference>
<evidence type="ECO:0008006" key="11">
    <source>
        <dbReference type="Google" id="ProtNLM"/>
    </source>
</evidence>
<feature type="region of interest" description="Disordered" evidence="6">
    <location>
        <begin position="968"/>
        <end position="987"/>
    </location>
</feature>
<proteinExistence type="predicted"/>
<dbReference type="InterPro" id="IPR001164">
    <property type="entry name" value="ArfGAP_dom"/>
</dbReference>
<dbReference type="GO" id="GO:0005096">
    <property type="term" value="F:GTPase activator activity"/>
    <property type="evidence" value="ECO:0007669"/>
    <property type="project" value="InterPro"/>
</dbReference>
<dbReference type="SUPFAM" id="SSF50729">
    <property type="entry name" value="PH domain-like"/>
    <property type="match status" value="1"/>
</dbReference>
<evidence type="ECO:0000256" key="6">
    <source>
        <dbReference type="SAM" id="MobiDB-lite"/>
    </source>
</evidence>
<evidence type="ECO:0000259" key="8">
    <source>
        <dbReference type="PROSITE" id="PS50115"/>
    </source>
</evidence>
<dbReference type="InterPro" id="IPR038508">
    <property type="entry name" value="ArfGAP_dom_sf"/>
</dbReference>
<protein>
    <recommendedName>
        <fullName evidence="11">ANK_REP_REGION domain-containing protein</fullName>
    </recommendedName>
</protein>
<dbReference type="PROSITE" id="PS50003">
    <property type="entry name" value="PH_DOMAIN"/>
    <property type="match status" value="1"/>
</dbReference>
<keyword evidence="4" id="KW-0040">ANK repeat</keyword>
<feature type="domain" description="Arf-GAP" evidence="8">
    <location>
        <begin position="536"/>
        <end position="667"/>
    </location>
</feature>
<evidence type="ECO:0000259" key="7">
    <source>
        <dbReference type="PROSITE" id="PS50003"/>
    </source>
</evidence>
<reference evidence="10" key="2">
    <citation type="submission" date="2023-11" db="UniProtKB">
        <authorList>
            <consortium name="WormBaseParasite"/>
        </authorList>
    </citation>
    <scope>IDENTIFICATION</scope>
</reference>